<reference evidence="2" key="1">
    <citation type="submission" date="2022-11" db="UniProtKB">
        <authorList>
            <consortium name="WormBaseParasite"/>
        </authorList>
    </citation>
    <scope>IDENTIFICATION</scope>
</reference>
<dbReference type="AlphaFoldDB" id="A0A915EU60"/>
<name>A0A915EU60_9BILA</name>
<dbReference type="Gene3D" id="3.30.505.10">
    <property type="entry name" value="SH2 domain"/>
    <property type="match status" value="1"/>
</dbReference>
<sequence length="323" mass="35166">MLKVSVAQVNSVLKVDGDFLIQVVDQASNFKTKEMIDGGSLPVLSVKQSGKVRHWLVKQHKDKFGIEQAIFPSVSSMISFYLESQRSIVKGETVIIKCAVLPKSEGMEGCGKKACSESRQSMNRTVSAVPKRILTLRWKLFGLAVDTSSSLDITASAFRLFDMGISEGDLGSASAETQLFKSRSVCNTSSDSHLVNSAPAEVSVGSSVMMRTLGSIQHRCAACSPTFNQDYALTKAESKYVNCASLSTVPTANSSPLNLSYVDKLELRYNIAKASSFYEFVRLHGASNENCAPSMSSMIRLAELLFEDYKQHAIDSLQLGTNV</sequence>
<organism evidence="1 2">
    <name type="scientific">Ditylenchus dipsaci</name>
    <dbReference type="NCBI Taxonomy" id="166011"/>
    <lineage>
        <taxon>Eukaryota</taxon>
        <taxon>Metazoa</taxon>
        <taxon>Ecdysozoa</taxon>
        <taxon>Nematoda</taxon>
        <taxon>Chromadorea</taxon>
        <taxon>Rhabditida</taxon>
        <taxon>Tylenchina</taxon>
        <taxon>Tylenchomorpha</taxon>
        <taxon>Sphaerularioidea</taxon>
        <taxon>Anguinidae</taxon>
        <taxon>Anguininae</taxon>
        <taxon>Ditylenchus</taxon>
    </lineage>
</organism>
<evidence type="ECO:0000313" key="1">
    <source>
        <dbReference type="Proteomes" id="UP000887574"/>
    </source>
</evidence>
<accession>A0A915EU60</accession>
<dbReference type="WBParaSite" id="jg9314">
    <property type="protein sequence ID" value="jg9314"/>
    <property type="gene ID" value="jg9314"/>
</dbReference>
<dbReference type="Proteomes" id="UP000887574">
    <property type="component" value="Unplaced"/>
</dbReference>
<protein>
    <submittedName>
        <fullName evidence="2">Uncharacterized protein</fullName>
    </submittedName>
</protein>
<keyword evidence="1" id="KW-1185">Reference proteome</keyword>
<dbReference type="InterPro" id="IPR036860">
    <property type="entry name" value="SH2_dom_sf"/>
</dbReference>
<proteinExistence type="predicted"/>
<dbReference type="SUPFAM" id="SSF55550">
    <property type="entry name" value="SH2 domain"/>
    <property type="match status" value="1"/>
</dbReference>
<evidence type="ECO:0000313" key="2">
    <source>
        <dbReference type="WBParaSite" id="jg9314"/>
    </source>
</evidence>